<feature type="transmembrane region" description="Helical" evidence="4">
    <location>
        <begin position="29"/>
        <end position="50"/>
    </location>
</feature>
<feature type="region of interest" description="Disordered" evidence="3">
    <location>
        <begin position="50"/>
        <end position="103"/>
    </location>
</feature>
<dbReference type="GeneTree" id="ENSGT00990000205417"/>
<dbReference type="AlphaFoldDB" id="A0AAY5K017"/>
<keyword evidence="2" id="KW-0027">Amidation</keyword>
<sequence>MPRTTDGIIRGRWLFGQTITHAHRSFEGMALSGLLVCSLVATLVVVGLASPTSKSGGDTKPSGRLSQLMASRREAMENAAPLGQDTQTRMERRERMSHLSEEQREFMSKQIMQAISEMMNDCPDRDYQGWVDFGRRSAE</sequence>
<dbReference type="PANTHER" id="PTHR10786">
    <property type="entry name" value="CHOLECYSTOKININ"/>
    <property type="match status" value="1"/>
</dbReference>
<dbReference type="InterPro" id="IPR015499">
    <property type="entry name" value="CCK-like"/>
</dbReference>
<dbReference type="Pfam" id="PF00918">
    <property type="entry name" value="Gastrin"/>
    <property type="match status" value="1"/>
</dbReference>
<protein>
    <recommendedName>
        <fullName evidence="5">Gastrin/cholecystokinin peptide hormone domain-containing protein</fullName>
    </recommendedName>
</protein>
<reference evidence="6 7" key="1">
    <citation type="submission" date="2020-02" db="EMBL/GenBank/DDBJ databases">
        <title>Esox lucius (northern pike) genome, fEsoLuc1, primary haplotype.</title>
        <authorList>
            <person name="Myers G."/>
            <person name="Karagic N."/>
            <person name="Meyer A."/>
            <person name="Pippel M."/>
            <person name="Reichard M."/>
            <person name="Winkler S."/>
            <person name="Tracey A."/>
            <person name="Sims Y."/>
            <person name="Howe K."/>
            <person name="Rhie A."/>
            <person name="Formenti G."/>
            <person name="Durbin R."/>
            <person name="Fedrigo O."/>
            <person name="Jarvis E.D."/>
        </authorList>
    </citation>
    <scope>NUCLEOTIDE SEQUENCE [LARGE SCALE GENOMIC DNA]</scope>
</reference>
<keyword evidence="1" id="KW-0765">Sulfation</keyword>
<name>A0AAY5K017_ESOLU</name>
<evidence type="ECO:0000256" key="2">
    <source>
        <dbReference type="ARBA" id="ARBA00022815"/>
    </source>
</evidence>
<dbReference type="GO" id="GO:0005184">
    <property type="term" value="F:neuropeptide hormone activity"/>
    <property type="evidence" value="ECO:0007669"/>
    <property type="project" value="InterPro"/>
</dbReference>
<reference evidence="6" key="3">
    <citation type="submission" date="2025-09" db="UniProtKB">
        <authorList>
            <consortium name="Ensembl"/>
        </authorList>
    </citation>
    <scope>IDENTIFICATION</scope>
</reference>
<dbReference type="GO" id="GO:0030424">
    <property type="term" value="C:axon"/>
    <property type="evidence" value="ECO:0007669"/>
    <property type="project" value="TreeGrafter"/>
</dbReference>
<evidence type="ECO:0000256" key="4">
    <source>
        <dbReference type="SAM" id="Phobius"/>
    </source>
</evidence>
<reference evidence="6" key="2">
    <citation type="submission" date="2025-08" db="UniProtKB">
        <authorList>
            <consortium name="Ensembl"/>
        </authorList>
    </citation>
    <scope>IDENTIFICATION</scope>
</reference>
<accession>A0AAY5K017</accession>
<keyword evidence="7" id="KW-1185">Reference proteome</keyword>
<evidence type="ECO:0000313" key="7">
    <source>
        <dbReference type="Proteomes" id="UP000265140"/>
    </source>
</evidence>
<keyword evidence="4" id="KW-0812">Transmembrane</keyword>
<organism evidence="6 7">
    <name type="scientific">Esox lucius</name>
    <name type="common">Northern pike</name>
    <dbReference type="NCBI Taxonomy" id="8010"/>
    <lineage>
        <taxon>Eukaryota</taxon>
        <taxon>Metazoa</taxon>
        <taxon>Chordata</taxon>
        <taxon>Craniata</taxon>
        <taxon>Vertebrata</taxon>
        <taxon>Euteleostomi</taxon>
        <taxon>Actinopterygii</taxon>
        <taxon>Neopterygii</taxon>
        <taxon>Teleostei</taxon>
        <taxon>Protacanthopterygii</taxon>
        <taxon>Esociformes</taxon>
        <taxon>Esocidae</taxon>
        <taxon>Esox</taxon>
    </lineage>
</organism>
<feature type="compositionally biased region" description="Basic and acidic residues" evidence="3">
    <location>
        <begin position="88"/>
        <end position="103"/>
    </location>
</feature>
<dbReference type="Ensembl" id="ENSELUT00000109489.1">
    <property type="protein sequence ID" value="ENSELUP00000081425.1"/>
    <property type="gene ID" value="ENSELUG00000037883.1"/>
</dbReference>
<proteinExistence type="predicted"/>
<dbReference type="PANTHER" id="PTHR10786:SF0">
    <property type="entry name" value="CHOLECYSTOKININ"/>
    <property type="match status" value="1"/>
</dbReference>
<dbReference type="InterPro" id="IPR001651">
    <property type="entry name" value="Gastrin/CCK"/>
</dbReference>
<dbReference type="GO" id="GO:0007586">
    <property type="term" value="P:digestion"/>
    <property type="evidence" value="ECO:0007669"/>
    <property type="project" value="InterPro"/>
</dbReference>
<evidence type="ECO:0000259" key="5">
    <source>
        <dbReference type="Pfam" id="PF00918"/>
    </source>
</evidence>
<dbReference type="Proteomes" id="UP000265140">
    <property type="component" value="Chromosome 9"/>
</dbReference>
<evidence type="ECO:0000256" key="1">
    <source>
        <dbReference type="ARBA" id="ARBA00022641"/>
    </source>
</evidence>
<dbReference type="GO" id="GO:0005615">
    <property type="term" value="C:extracellular space"/>
    <property type="evidence" value="ECO:0007669"/>
    <property type="project" value="TreeGrafter"/>
</dbReference>
<feature type="domain" description="Gastrin/cholecystokinin peptide hormone" evidence="5">
    <location>
        <begin position="32"/>
        <end position="139"/>
    </location>
</feature>
<keyword evidence="4" id="KW-1133">Transmembrane helix</keyword>
<evidence type="ECO:0000313" key="6">
    <source>
        <dbReference type="Ensembl" id="ENSELUP00000081425.1"/>
    </source>
</evidence>
<evidence type="ECO:0000256" key="3">
    <source>
        <dbReference type="SAM" id="MobiDB-lite"/>
    </source>
</evidence>
<keyword evidence="4" id="KW-0472">Membrane</keyword>